<dbReference type="InterPro" id="IPR031348">
    <property type="entry name" value="PigL_N"/>
</dbReference>
<accession>A0A3A2ZLH5</accession>
<reference evidence="5" key="1">
    <citation type="submission" date="2017-02" db="EMBL/GenBank/DDBJ databases">
        <authorList>
            <person name="Tafer H."/>
            <person name="Lopandic K."/>
        </authorList>
    </citation>
    <scope>NUCLEOTIDE SEQUENCE [LARGE SCALE GENOMIC DNA]</scope>
    <source>
        <strain evidence="5">CBS 366.77</strain>
    </source>
</reference>
<name>A0A3A2ZLH5_9EURO</name>
<organism evidence="4 5">
    <name type="scientific">Aspergillus sclerotialis</name>
    <dbReference type="NCBI Taxonomy" id="2070753"/>
    <lineage>
        <taxon>Eukaryota</taxon>
        <taxon>Fungi</taxon>
        <taxon>Dikarya</taxon>
        <taxon>Ascomycota</taxon>
        <taxon>Pezizomycotina</taxon>
        <taxon>Eurotiomycetes</taxon>
        <taxon>Eurotiomycetidae</taxon>
        <taxon>Eurotiales</taxon>
        <taxon>Aspergillaceae</taxon>
        <taxon>Aspergillus</taxon>
        <taxon>Aspergillus subgen. Polypaecilum</taxon>
    </lineage>
</organism>
<feature type="coiled-coil region" evidence="1">
    <location>
        <begin position="161"/>
        <end position="206"/>
    </location>
</feature>
<dbReference type="Pfam" id="PF17111">
    <property type="entry name" value="PigL_N"/>
    <property type="match status" value="1"/>
</dbReference>
<keyword evidence="5" id="KW-1185">Reference proteome</keyword>
<dbReference type="Proteomes" id="UP000266188">
    <property type="component" value="Unassembled WGS sequence"/>
</dbReference>
<comment type="caution">
    <text evidence="4">The sequence shown here is derived from an EMBL/GenBank/DDBJ whole genome shotgun (WGS) entry which is preliminary data.</text>
</comment>
<gene>
    <name evidence="4" type="ORF">PHISCL_04228</name>
</gene>
<evidence type="ECO:0000313" key="5">
    <source>
        <dbReference type="Proteomes" id="UP000266188"/>
    </source>
</evidence>
<evidence type="ECO:0000259" key="2">
    <source>
        <dbReference type="Pfam" id="PF17046"/>
    </source>
</evidence>
<feature type="domain" description="Azaphilone pigments biosynthesis cluster protein L N-terminal" evidence="3">
    <location>
        <begin position="1"/>
        <end position="202"/>
    </location>
</feature>
<dbReference type="EMBL" id="MVGC01000121">
    <property type="protein sequence ID" value="RJE23420.1"/>
    <property type="molecule type" value="Genomic_DNA"/>
</dbReference>
<evidence type="ECO:0000256" key="1">
    <source>
        <dbReference type="SAM" id="Coils"/>
    </source>
</evidence>
<keyword evidence="1" id="KW-0175">Coiled coil</keyword>
<dbReference type="OrthoDB" id="432483at2759"/>
<sequence length="281" mass="31439">MDPFSITVGALGITEFAISSINHLRDFINSLADAKDVVQDIASTLEAIQRPLTALEELQISNNVTYAEAKSELEKTGVTEAVNKCGQACADFTKRLQQWTKHSNNIKLSLRDRLSVGVWNKEKIRTFRTQIQSCQAIVQFSIESTQLLVQLRSEYTSKTDREELKTRLQNLEKAIQEHITLTRERQNKALERKEELQEELEDEEDGGAQRTLAMKEVEEQSCLLQADQAASGVVSSQLRARLLGQGGGNTYNATFSDSHNSGMQIGYNAGQLTWNSNSKNN</sequence>
<feature type="domain" description="Fungal death-pathway protein SesB" evidence="2">
    <location>
        <begin position="248"/>
        <end position="274"/>
    </location>
</feature>
<proteinExistence type="predicted"/>
<dbReference type="Pfam" id="PF17046">
    <property type="entry name" value="Ses_B"/>
    <property type="match status" value="1"/>
</dbReference>
<protein>
    <submittedName>
        <fullName evidence="4">Uncharacterized protein</fullName>
    </submittedName>
</protein>
<dbReference type="AlphaFoldDB" id="A0A3A2ZLH5"/>
<evidence type="ECO:0000313" key="4">
    <source>
        <dbReference type="EMBL" id="RJE23420.1"/>
    </source>
</evidence>
<evidence type="ECO:0000259" key="3">
    <source>
        <dbReference type="Pfam" id="PF17111"/>
    </source>
</evidence>
<dbReference type="InterPro" id="IPR031469">
    <property type="entry name" value="SesB_dom"/>
</dbReference>